<feature type="region of interest" description="Disordered" evidence="1">
    <location>
        <begin position="53"/>
        <end position="83"/>
    </location>
</feature>
<gene>
    <name evidence="2" type="ORF">FA13DRAFT_1737857</name>
</gene>
<proteinExistence type="predicted"/>
<sequence>MCTSLNLPTVNGGPDHLFTSPSIHLHLSTITSISVPQEPIIVLAKGGCPLSTTADIKRSKQKKQGTPPASHPQVFGSGKLGRKGGDTQYTVSMVLVAQRKASELGNRDITPKKLINPVSPHTEAAGYALLL</sequence>
<evidence type="ECO:0000256" key="1">
    <source>
        <dbReference type="SAM" id="MobiDB-lite"/>
    </source>
</evidence>
<dbReference type="AlphaFoldDB" id="A0A4Y7SVQ0"/>
<organism evidence="2 3">
    <name type="scientific">Coprinellus micaceus</name>
    <name type="common">Glistening ink-cap mushroom</name>
    <name type="synonym">Coprinus micaceus</name>
    <dbReference type="NCBI Taxonomy" id="71717"/>
    <lineage>
        <taxon>Eukaryota</taxon>
        <taxon>Fungi</taxon>
        <taxon>Dikarya</taxon>
        <taxon>Basidiomycota</taxon>
        <taxon>Agaricomycotina</taxon>
        <taxon>Agaricomycetes</taxon>
        <taxon>Agaricomycetidae</taxon>
        <taxon>Agaricales</taxon>
        <taxon>Agaricineae</taxon>
        <taxon>Psathyrellaceae</taxon>
        <taxon>Coprinellus</taxon>
    </lineage>
</organism>
<keyword evidence="3" id="KW-1185">Reference proteome</keyword>
<comment type="caution">
    <text evidence="2">The sequence shown here is derived from an EMBL/GenBank/DDBJ whole genome shotgun (WGS) entry which is preliminary data.</text>
</comment>
<evidence type="ECO:0000313" key="3">
    <source>
        <dbReference type="Proteomes" id="UP000298030"/>
    </source>
</evidence>
<dbReference type="EMBL" id="QPFP01000052">
    <property type="protein sequence ID" value="TEB25945.1"/>
    <property type="molecule type" value="Genomic_DNA"/>
</dbReference>
<dbReference type="Proteomes" id="UP000298030">
    <property type="component" value="Unassembled WGS sequence"/>
</dbReference>
<evidence type="ECO:0000313" key="2">
    <source>
        <dbReference type="EMBL" id="TEB25945.1"/>
    </source>
</evidence>
<protein>
    <submittedName>
        <fullName evidence="2">Uncharacterized protein</fullName>
    </submittedName>
</protein>
<name>A0A4Y7SVQ0_COPMI</name>
<reference evidence="2 3" key="1">
    <citation type="journal article" date="2019" name="Nat. Ecol. Evol.">
        <title>Megaphylogeny resolves global patterns of mushroom evolution.</title>
        <authorList>
            <person name="Varga T."/>
            <person name="Krizsan K."/>
            <person name="Foldi C."/>
            <person name="Dima B."/>
            <person name="Sanchez-Garcia M."/>
            <person name="Sanchez-Ramirez S."/>
            <person name="Szollosi G.J."/>
            <person name="Szarkandi J.G."/>
            <person name="Papp V."/>
            <person name="Albert L."/>
            <person name="Andreopoulos W."/>
            <person name="Angelini C."/>
            <person name="Antonin V."/>
            <person name="Barry K.W."/>
            <person name="Bougher N.L."/>
            <person name="Buchanan P."/>
            <person name="Buyck B."/>
            <person name="Bense V."/>
            <person name="Catcheside P."/>
            <person name="Chovatia M."/>
            <person name="Cooper J."/>
            <person name="Damon W."/>
            <person name="Desjardin D."/>
            <person name="Finy P."/>
            <person name="Geml J."/>
            <person name="Haridas S."/>
            <person name="Hughes K."/>
            <person name="Justo A."/>
            <person name="Karasinski D."/>
            <person name="Kautmanova I."/>
            <person name="Kiss B."/>
            <person name="Kocsube S."/>
            <person name="Kotiranta H."/>
            <person name="LaButti K.M."/>
            <person name="Lechner B.E."/>
            <person name="Liimatainen K."/>
            <person name="Lipzen A."/>
            <person name="Lukacs Z."/>
            <person name="Mihaltcheva S."/>
            <person name="Morgado L.N."/>
            <person name="Niskanen T."/>
            <person name="Noordeloos M.E."/>
            <person name="Ohm R.A."/>
            <person name="Ortiz-Santana B."/>
            <person name="Ovrebo C."/>
            <person name="Racz N."/>
            <person name="Riley R."/>
            <person name="Savchenko A."/>
            <person name="Shiryaev A."/>
            <person name="Soop K."/>
            <person name="Spirin V."/>
            <person name="Szebenyi C."/>
            <person name="Tomsovsky M."/>
            <person name="Tulloss R.E."/>
            <person name="Uehling J."/>
            <person name="Grigoriev I.V."/>
            <person name="Vagvolgyi C."/>
            <person name="Papp T."/>
            <person name="Martin F.M."/>
            <person name="Miettinen O."/>
            <person name="Hibbett D.S."/>
            <person name="Nagy L.G."/>
        </authorList>
    </citation>
    <scope>NUCLEOTIDE SEQUENCE [LARGE SCALE GENOMIC DNA]</scope>
    <source>
        <strain evidence="2 3">FP101781</strain>
    </source>
</reference>
<accession>A0A4Y7SVQ0</accession>